<gene>
    <name evidence="1" type="ORF">J5U18_04865</name>
</gene>
<keyword evidence="2" id="KW-1185">Reference proteome</keyword>
<sequence>MHINELPTFLRSSQVLTMDELALLCESERLPTDEEVESIRDHTDIQDLLNAFLGDDSTKEIHLQLKAKEYLKIREIDMAWKVLFL</sequence>
<comment type="caution">
    <text evidence="1">The sequence shown here is derived from an EMBL/GenBank/DDBJ whole genome shotgun (WGS) entry which is preliminary data.</text>
</comment>
<name>A0A8T4HDU6_9SPHI</name>
<evidence type="ECO:0000313" key="2">
    <source>
        <dbReference type="Proteomes" id="UP000679691"/>
    </source>
</evidence>
<organism evidence="1 2">
    <name type="scientific">Rhinopithecimicrobium faecis</name>
    <dbReference type="NCBI Taxonomy" id="2820698"/>
    <lineage>
        <taxon>Bacteria</taxon>
        <taxon>Pseudomonadati</taxon>
        <taxon>Bacteroidota</taxon>
        <taxon>Sphingobacteriia</taxon>
        <taxon>Sphingobacteriales</taxon>
        <taxon>Sphingobacteriaceae</taxon>
        <taxon>Rhinopithecimicrobium</taxon>
    </lineage>
</organism>
<reference evidence="1" key="1">
    <citation type="submission" date="2021-03" db="EMBL/GenBank/DDBJ databases">
        <authorList>
            <person name="Lu T."/>
            <person name="Wang Q."/>
            <person name="Han X."/>
        </authorList>
    </citation>
    <scope>NUCLEOTIDE SEQUENCE</scope>
    <source>
        <strain evidence="1">WQ 2009</strain>
    </source>
</reference>
<protein>
    <submittedName>
        <fullName evidence="1">Uncharacterized protein</fullName>
    </submittedName>
</protein>
<dbReference type="AlphaFoldDB" id="A0A8T4HDU6"/>
<dbReference type="Proteomes" id="UP000679691">
    <property type="component" value="Unassembled WGS sequence"/>
</dbReference>
<accession>A0A8T4HDU6</accession>
<dbReference type="RefSeq" id="WP_353546387.1">
    <property type="nucleotide sequence ID" value="NZ_JAGKSB010000004.1"/>
</dbReference>
<dbReference type="EMBL" id="JAGKSB010000004">
    <property type="protein sequence ID" value="MBP3942901.1"/>
    <property type="molecule type" value="Genomic_DNA"/>
</dbReference>
<evidence type="ECO:0000313" key="1">
    <source>
        <dbReference type="EMBL" id="MBP3942901.1"/>
    </source>
</evidence>
<proteinExistence type="predicted"/>